<evidence type="ECO:0000313" key="7">
    <source>
        <dbReference type="Proteomes" id="UP001165121"/>
    </source>
</evidence>
<dbReference type="InterPro" id="IPR048324">
    <property type="entry name" value="ZSWIM1-3_RNaseH-like"/>
</dbReference>
<keyword evidence="3" id="KW-0378">Hydrolase</keyword>
<dbReference type="OrthoDB" id="125488at2759"/>
<dbReference type="PROSITE" id="PS50600">
    <property type="entry name" value="ULP_PROTEASE"/>
    <property type="match status" value="1"/>
</dbReference>
<dbReference type="Proteomes" id="UP001165121">
    <property type="component" value="Unassembled WGS sequence"/>
</dbReference>
<dbReference type="AlphaFoldDB" id="A0A9W7CXH2"/>
<dbReference type="PANTHER" id="PTHR31569">
    <property type="entry name" value="SWIM-TYPE DOMAIN-CONTAINING PROTEIN"/>
    <property type="match status" value="1"/>
</dbReference>
<protein>
    <submittedName>
        <fullName evidence="6">Unnamed protein product</fullName>
    </submittedName>
</protein>
<feature type="domain" description="Ubiquitin-like protease family profile" evidence="5">
    <location>
        <begin position="295"/>
        <end position="534"/>
    </location>
</feature>
<dbReference type="Pfam" id="PF02902">
    <property type="entry name" value="Peptidase_C48"/>
    <property type="match status" value="1"/>
</dbReference>
<comment type="similarity">
    <text evidence="1">Belongs to the peptidase C48 family.</text>
</comment>
<keyword evidence="7" id="KW-1185">Reference proteome</keyword>
<sequence>MVELFDRFPEVLLIDATHGTNGCKYKVFSFMAHDIFGKGQYVQHAIMQNERSETFFSAIEEFKKNNSSWSKLQCVIIDKDFTEIGVLKSAFLNARVLLCQFHVVKYLREEIACADYAFTSWHKSQLRAVMSLLVYVRSEHEFEKHRRYMTHLTSVGSGSFVCTGRHADSESGTESGGVEVERESGIELGTVGSESCSRLRVPSHPFECYFTKNWDSCRNMWCSYARLNAVTLGNNTNNRLESSWKQMKEVVNSSMGLDECLASIMFYQTRVEQQFYDQATKVSVVHHQGYDREMYAVESDDVIELGTTDSTPADGIGLNEAEGTEVIDVELPLPGTMSSESDTLLSTPSVQSGTPSIQSDTLSIQSGTLPNQSGTLPSQSGTQSNGSPRFCCQVPSGWSHNDGSNGEDVWIERECGGDRSWKLGRCGRGMTTIPDETVTNMFAGVSNERILIPMNCNGNHWCAIMVNLETHEIRHYDPMMSSYGGSIRAVAQRFLQFMPRSEGRYKVDPYVTDMGVQVDSYNCGIYVLLAFEMFCGEEDVCLLRPKILQYMRYRYIRMCL</sequence>
<dbReference type="SUPFAM" id="SSF54001">
    <property type="entry name" value="Cysteine proteinases"/>
    <property type="match status" value="1"/>
</dbReference>
<keyword evidence="2" id="KW-0645">Protease</keyword>
<dbReference type="GO" id="GO:0008234">
    <property type="term" value="F:cysteine-type peptidase activity"/>
    <property type="evidence" value="ECO:0007669"/>
    <property type="project" value="InterPro"/>
</dbReference>
<feature type="region of interest" description="Disordered" evidence="4">
    <location>
        <begin position="333"/>
        <end position="393"/>
    </location>
</feature>
<gene>
    <name evidence="6" type="ORF">Pfra01_001542700</name>
</gene>
<proteinExistence type="inferred from homology"/>
<dbReference type="EMBL" id="BSXT01001668">
    <property type="protein sequence ID" value="GMF44384.1"/>
    <property type="molecule type" value="Genomic_DNA"/>
</dbReference>
<dbReference type="PANTHER" id="PTHR31569:SF4">
    <property type="entry name" value="SWIM-TYPE DOMAIN-CONTAINING PROTEIN"/>
    <property type="match status" value="1"/>
</dbReference>
<name>A0A9W7CXH2_9STRA</name>
<evidence type="ECO:0000313" key="6">
    <source>
        <dbReference type="EMBL" id="GMF44384.1"/>
    </source>
</evidence>
<evidence type="ECO:0000256" key="3">
    <source>
        <dbReference type="ARBA" id="ARBA00022801"/>
    </source>
</evidence>
<organism evidence="6 7">
    <name type="scientific">Phytophthora fragariaefolia</name>
    <dbReference type="NCBI Taxonomy" id="1490495"/>
    <lineage>
        <taxon>Eukaryota</taxon>
        <taxon>Sar</taxon>
        <taxon>Stramenopiles</taxon>
        <taxon>Oomycota</taxon>
        <taxon>Peronosporomycetes</taxon>
        <taxon>Peronosporales</taxon>
        <taxon>Peronosporaceae</taxon>
        <taxon>Phytophthora</taxon>
    </lineage>
</organism>
<dbReference type="InterPro" id="IPR052579">
    <property type="entry name" value="Zinc_finger_SWIM"/>
</dbReference>
<dbReference type="Gene3D" id="3.40.395.10">
    <property type="entry name" value="Adenoviral Proteinase, Chain A"/>
    <property type="match status" value="1"/>
</dbReference>
<comment type="caution">
    <text evidence="6">The sequence shown here is derived from an EMBL/GenBank/DDBJ whole genome shotgun (WGS) entry which is preliminary data.</text>
</comment>
<feature type="compositionally biased region" description="Polar residues" evidence="4">
    <location>
        <begin position="336"/>
        <end position="387"/>
    </location>
</feature>
<dbReference type="InterPro" id="IPR038765">
    <property type="entry name" value="Papain-like_cys_pep_sf"/>
</dbReference>
<evidence type="ECO:0000256" key="4">
    <source>
        <dbReference type="SAM" id="MobiDB-lite"/>
    </source>
</evidence>
<dbReference type="Pfam" id="PF21056">
    <property type="entry name" value="ZSWIM1-3_RNaseH-like"/>
    <property type="match status" value="1"/>
</dbReference>
<dbReference type="InterPro" id="IPR003653">
    <property type="entry name" value="Peptidase_C48_C"/>
</dbReference>
<reference evidence="6" key="1">
    <citation type="submission" date="2023-04" db="EMBL/GenBank/DDBJ databases">
        <title>Phytophthora fragariaefolia NBRC 109709.</title>
        <authorList>
            <person name="Ichikawa N."/>
            <person name="Sato H."/>
            <person name="Tonouchi N."/>
        </authorList>
    </citation>
    <scope>NUCLEOTIDE SEQUENCE</scope>
    <source>
        <strain evidence="6">NBRC 109709</strain>
    </source>
</reference>
<evidence type="ECO:0000256" key="1">
    <source>
        <dbReference type="ARBA" id="ARBA00005234"/>
    </source>
</evidence>
<accession>A0A9W7CXH2</accession>
<dbReference type="GO" id="GO:0006508">
    <property type="term" value="P:proteolysis"/>
    <property type="evidence" value="ECO:0007669"/>
    <property type="project" value="UniProtKB-KW"/>
</dbReference>
<evidence type="ECO:0000256" key="2">
    <source>
        <dbReference type="ARBA" id="ARBA00022670"/>
    </source>
</evidence>
<evidence type="ECO:0000259" key="5">
    <source>
        <dbReference type="PROSITE" id="PS50600"/>
    </source>
</evidence>